<dbReference type="InterPro" id="IPR036457">
    <property type="entry name" value="PPM-type-like_dom_sf"/>
</dbReference>
<gene>
    <name evidence="3" type="ORF">EHSB41UT_01133</name>
</gene>
<organism evidence="3 4">
    <name type="scientific">Parendozoicomonas haliclonae</name>
    <dbReference type="NCBI Taxonomy" id="1960125"/>
    <lineage>
        <taxon>Bacteria</taxon>
        <taxon>Pseudomonadati</taxon>
        <taxon>Pseudomonadota</taxon>
        <taxon>Gammaproteobacteria</taxon>
        <taxon>Oceanospirillales</taxon>
        <taxon>Endozoicomonadaceae</taxon>
        <taxon>Parendozoicomonas</taxon>
    </lineage>
</organism>
<evidence type="ECO:0000313" key="4">
    <source>
        <dbReference type="Proteomes" id="UP000196573"/>
    </source>
</evidence>
<feature type="region of interest" description="Disordered" evidence="1">
    <location>
        <begin position="393"/>
        <end position="417"/>
    </location>
</feature>
<dbReference type="AlphaFoldDB" id="A0A1X7AGI7"/>
<name>A0A1X7AGI7_9GAMM</name>
<reference evidence="3 4" key="1">
    <citation type="submission" date="2017-03" db="EMBL/GenBank/DDBJ databases">
        <authorList>
            <person name="Afonso C.L."/>
            <person name="Miller P.J."/>
            <person name="Scott M.A."/>
            <person name="Spackman E."/>
            <person name="Goraichik I."/>
            <person name="Dimitrov K.M."/>
            <person name="Suarez D.L."/>
            <person name="Swayne D.E."/>
        </authorList>
    </citation>
    <scope>NUCLEOTIDE SEQUENCE [LARGE SCALE GENOMIC DNA]</scope>
    <source>
        <strain evidence="3">SB41UT1</strain>
    </source>
</reference>
<dbReference type="GO" id="GO:0004722">
    <property type="term" value="F:protein serine/threonine phosphatase activity"/>
    <property type="evidence" value="ECO:0007669"/>
    <property type="project" value="InterPro"/>
</dbReference>
<dbReference type="CDD" id="cd00143">
    <property type="entry name" value="PP2Cc"/>
    <property type="match status" value="1"/>
</dbReference>
<feature type="compositionally biased region" description="Polar residues" evidence="1">
    <location>
        <begin position="343"/>
        <end position="352"/>
    </location>
</feature>
<feature type="region of interest" description="Disordered" evidence="1">
    <location>
        <begin position="111"/>
        <end position="152"/>
    </location>
</feature>
<dbReference type="RefSeq" id="WP_087107741.1">
    <property type="nucleotide sequence ID" value="NZ_CBCSCN010000001.1"/>
</dbReference>
<feature type="compositionally biased region" description="Polar residues" evidence="1">
    <location>
        <begin position="1"/>
        <end position="16"/>
    </location>
</feature>
<keyword evidence="4" id="KW-1185">Reference proteome</keyword>
<evidence type="ECO:0000259" key="2">
    <source>
        <dbReference type="PROSITE" id="PS51746"/>
    </source>
</evidence>
<feature type="compositionally biased region" description="Pro residues" evidence="1">
    <location>
        <begin position="130"/>
        <end position="148"/>
    </location>
</feature>
<dbReference type="SUPFAM" id="SSF81606">
    <property type="entry name" value="PP2C-like"/>
    <property type="match status" value="1"/>
</dbReference>
<proteinExistence type="predicted"/>
<dbReference type="Pfam" id="PF00481">
    <property type="entry name" value="PP2C"/>
    <property type="match status" value="1"/>
</dbReference>
<feature type="domain" description="PPM-type phosphatase" evidence="2">
    <location>
        <begin position="485"/>
        <end position="765"/>
    </location>
</feature>
<dbReference type="InterPro" id="IPR001932">
    <property type="entry name" value="PPM-type_phosphatase-like_dom"/>
</dbReference>
<dbReference type="EMBL" id="FWPT01000002">
    <property type="protein sequence ID" value="SMA40069.1"/>
    <property type="molecule type" value="Genomic_DNA"/>
</dbReference>
<evidence type="ECO:0000256" key="1">
    <source>
        <dbReference type="SAM" id="MobiDB-lite"/>
    </source>
</evidence>
<accession>A0A1X7AGI7</accession>
<feature type="region of interest" description="Disordered" evidence="1">
    <location>
        <begin position="473"/>
        <end position="498"/>
    </location>
</feature>
<feature type="region of interest" description="Disordered" evidence="1">
    <location>
        <begin position="1"/>
        <end position="28"/>
    </location>
</feature>
<dbReference type="Gene3D" id="3.60.40.10">
    <property type="entry name" value="PPM-type phosphatase domain"/>
    <property type="match status" value="1"/>
</dbReference>
<dbReference type="SMART" id="SM00332">
    <property type="entry name" value="PP2Cc"/>
    <property type="match status" value="1"/>
</dbReference>
<dbReference type="InterPro" id="IPR015655">
    <property type="entry name" value="PP2C"/>
</dbReference>
<dbReference type="Proteomes" id="UP000196573">
    <property type="component" value="Unassembled WGS sequence"/>
</dbReference>
<feature type="compositionally biased region" description="Basic and acidic residues" evidence="1">
    <location>
        <begin position="408"/>
        <end position="417"/>
    </location>
</feature>
<sequence>MAYQMGPSSPKTTVKSLQDDLSRLPKNTENTDRAFITKAGRVVTASAYYKGEGGKPDALSFEDCQAKLRESLSSMAQKKLWDRDVKEASKQIDDSLHVNIAHIRNMVAALAKAPDQPPAPAVDPNTGMHQPPPHQNPSPKPLKRPPSPTSNEIEITVGNYQEQGLEPARRLAVDLDGWFQDHGNPQAFENLLHYLASNTPFPLVPGEVQKAAAYPGGVLAYINRERVSPKPQPRVSRTPQRAPVKTMNDLRTEAKSLFGKGHYVDAFRAYQQIIENRHFDEDPACYTKCVMNMASMLGPEGELPNFPEYPLYRLIPHLQHLIESETTDQLTKEFLRDIEQQMGQLDPTTGQPSPDRPRYPQSQHSRYQIAEQVVEQRPVNVHNTRLSRSRYSGSTMIDANHPPLSAERTQRLSERNRNVSTKDIEAMEYEVELDQGKIHQRITDAVTRAQNSARQQPDMPDFVAHPDHLIRRGDIPDFKSENLGSTSAAEAKGKRTSMEDAHTAKQFTIKLTNGQPVNIGMTAVCDGHSVNYAGHLASKHVTKSLPDALTRRLEEFNPDGLTEAGIWNAISLALVDIDRSDYLFEPGIDYTGTTANIALTIGDRLWVANVGDSRALLVMPNGSYIQASEDAKPDLDPQTQQPNHFTQEAIRRGGQLDTYGKRIHPGGGGKGNLATTHSLGDHNMGGIISARPDITSYPLDRLQGATLIQCCDGVYDVASSAQVARLFTNARHQGIRSKQEQAELLVEAAYEAGSGDNLSALVTDIDAMRW</sequence>
<dbReference type="PANTHER" id="PTHR47992">
    <property type="entry name" value="PROTEIN PHOSPHATASE"/>
    <property type="match status" value="1"/>
</dbReference>
<feature type="region of interest" description="Disordered" evidence="1">
    <location>
        <begin position="343"/>
        <end position="366"/>
    </location>
</feature>
<dbReference type="PROSITE" id="PS51746">
    <property type="entry name" value="PPM_2"/>
    <property type="match status" value="1"/>
</dbReference>
<dbReference type="OrthoDB" id="6191360at2"/>
<evidence type="ECO:0000313" key="3">
    <source>
        <dbReference type="EMBL" id="SMA40069.1"/>
    </source>
</evidence>
<protein>
    <submittedName>
        <fullName evidence="3">Protein phosphatase 2C</fullName>
    </submittedName>
</protein>